<name>A0A5B7J3D4_PORTR</name>
<dbReference type="AlphaFoldDB" id="A0A5B7J3D4"/>
<dbReference type="Proteomes" id="UP000324222">
    <property type="component" value="Unassembled WGS sequence"/>
</dbReference>
<dbReference type="EMBL" id="VSRR010076713">
    <property type="protein sequence ID" value="MPC88117.1"/>
    <property type="molecule type" value="Genomic_DNA"/>
</dbReference>
<evidence type="ECO:0000313" key="2">
    <source>
        <dbReference type="Proteomes" id="UP000324222"/>
    </source>
</evidence>
<gene>
    <name evidence="1" type="ORF">E2C01_083010</name>
</gene>
<proteinExistence type="predicted"/>
<reference evidence="1 2" key="1">
    <citation type="submission" date="2019-05" db="EMBL/GenBank/DDBJ databases">
        <title>Another draft genome of Portunus trituberculatus and its Hox gene families provides insights of decapod evolution.</title>
        <authorList>
            <person name="Jeong J.-H."/>
            <person name="Song I."/>
            <person name="Kim S."/>
            <person name="Choi T."/>
            <person name="Kim D."/>
            <person name="Ryu S."/>
            <person name="Kim W."/>
        </authorList>
    </citation>
    <scope>NUCLEOTIDE SEQUENCE [LARGE SCALE GENOMIC DNA]</scope>
    <source>
        <tissue evidence="1">Muscle</tissue>
    </source>
</reference>
<keyword evidence="2" id="KW-1185">Reference proteome</keyword>
<comment type="caution">
    <text evidence="1">The sequence shown here is derived from an EMBL/GenBank/DDBJ whole genome shotgun (WGS) entry which is preliminary data.</text>
</comment>
<sequence length="85" mass="9494">MVFERSPSLCCYNSITRSKACHYNSITHSEVSLCDAVSLIPFPEMNQAVPKVKSRAVIKGGTRALVELIRASTNRLVRGDRQQQE</sequence>
<evidence type="ECO:0000313" key="1">
    <source>
        <dbReference type="EMBL" id="MPC88117.1"/>
    </source>
</evidence>
<accession>A0A5B7J3D4</accession>
<organism evidence="1 2">
    <name type="scientific">Portunus trituberculatus</name>
    <name type="common">Swimming crab</name>
    <name type="synonym">Neptunus trituberculatus</name>
    <dbReference type="NCBI Taxonomy" id="210409"/>
    <lineage>
        <taxon>Eukaryota</taxon>
        <taxon>Metazoa</taxon>
        <taxon>Ecdysozoa</taxon>
        <taxon>Arthropoda</taxon>
        <taxon>Crustacea</taxon>
        <taxon>Multicrustacea</taxon>
        <taxon>Malacostraca</taxon>
        <taxon>Eumalacostraca</taxon>
        <taxon>Eucarida</taxon>
        <taxon>Decapoda</taxon>
        <taxon>Pleocyemata</taxon>
        <taxon>Brachyura</taxon>
        <taxon>Eubrachyura</taxon>
        <taxon>Portunoidea</taxon>
        <taxon>Portunidae</taxon>
        <taxon>Portuninae</taxon>
        <taxon>Portunus</taxon>
    </lineage>
</organism>
<protein>
    <submittedName>
        <fullName evidence="1">Uncharacterized protein</fullName>
    </submittedName>
</protein>